<feature type="domain" description="Tetrapyrrole biosynthesis uroporphyrinogen III synthase" evidence="12">
    <location>
        <begin position="266"/>
        <end position="494"/>
    </location>
</feature>
<dbReference type="SUPFAM" id="SSF69618">
    <property type="entry name" value="HemD-like"/>
    <property type="match status" value="1"/>
</dbReference>
<keyword evidence="14" id="KW-1185">Reference proteome</keyword>
<dbReference type="GO" id="GO:0019354">
    <property type="term" value="P:siroheme biosynthetic process"/>
    <property type="evidence" value="ECO:0007669"/>
    <property type="project" value="UniProtKB-UniPathway"/>
</dbReference>
<evidence type="ECO:0000259" key="12">
    <source>
        <dbReference type="Pfam" id="PF02602"/>
    </source>
</evidence>
<accession>A0A239CVF4</accession>
<dbReference type="InterPro" id="IPR003754">
    <property type="entry name" value="4pyrrol_synth_uPrphyn_synth"/>
</dbReference>
<dbReference type="OrthoDB" id="9815856at2"/>
<dbReference type="AlphaFoldDB" id="A0A239CVF4"/>
<dbReference type="Gene3D" id="3.40.1010.10">
    <property type="entry name" value="Cobalt-precorrin-4 Transmethylase, Domain 1"/>
    <property type="match status" value="1"/>
</dbReference>
<dbReference type="PROSITE" id="PS00840">
    <property type="entry name" value="SUMT_2"/>
    <property type="match status" value="1"/>
</dbReference>
<evidence type="ECO:0000256" key="6">
    <source>
        <dbReference type="ARBA" id="ARBA00022691"/>
    </source>
</evidence>
<evidence type="ECO:0000313" key="14">
    <source>
        <dbReference type="Proteomes" id="UP000198324"/>
    </source>
</evidence>
<keyword evidence="6" id="KW-0949">S-adenosyl-L-methionine</keyword>
<evidence type="ECO:0000259" key="11">
    <source>
        <dbReference type="Pfam" id="PF00590"/>
    </source>
</evidence>
<evidence type="ECO:0000256" key="9">
    <source>
        <dbReference type="ARBA" id="ARBA00060548"/>
    </source>
</evidence>
<evidence type="ECO:0000256" key="7">
    <source>
        <dbReference type="ARBA" id="ARBA00023244"/>
    </source>
</evidence>
<dbReference type="InterPro" id="IPR036108">
    <property type="entry name" value="4pyrrol_syn_uPrphyn_synt_sf"/>
</dbReference>
<dbReference type="InterPro" id="IPR014776">
    <property type="entry name" value="4pyrrole_Mease_sub2"/>
</dbReference>
<dbReference type="InterPro" id="IPR050161">
    <property type="entry name" value="Siro_Cobalamin_biosynth"/>
</dbReference>
<dbReference type="InterPro" id="IPR014777">
    <property type="entry name" value="4pyrrole_Mease_sub1"/>
</dbReference>
<dbReference type="InterPro" id="IPR006366">
    <property type="entry name" value="CobA/CysG_C"/>
</dbReference>
<comment type="pathway">
    <text evidence="9">Cofactor biosynthesis; adenosylcobalamin biosynthesis; precorrin-2 from uroporphyrinogen III: step 1/1.</text>
</comment>
<dbReference type="PANTHER" id="PTHR45790:SF3">
    <property type="entry name" value="S-ADENOSYL-L-METHIONINE-DEPENDENT UROPORPHYRINOGEN III METHYLTRANSFERASE, CHLOROPLASTIC"/>
    <property type="match status" value="1"/>
</dbReference>
<evidence type="ECO:0000256" key="4">
    <source>
        <dbReference type="ARBA" id="ARBA00022603"/>
    </source>
</evidence>
<gene>
    <name evidence="13" type="ORF">SAMN04488503_3294</name>
</gene>
<evidence type="ECO:0000256" key="5">
    <source>
        <dbReference type="ARBA" id="ARBA00022679"/>
    </source>
</evidence>
<dbReference type="NCBIfam" id="TIGR01469">
    <property type="entry name" value="cobA_cysG_Cterm"/>
    <property type="match status" value="1"/>
</dbReference>
<keyword evidence="3" id="KW-0169">Cobalamin biosynthesis</keyword>
<dbReference type="InterPro" id="IPR003043">
    <property type="entry name" value="Uropor_MeTrfase_CS"/>
</dbReference>
<keyword evidence="5 10" id="KW-0808">Transferase</keyword>
<evidence type="ECO:0000256" key="2">
    <source>
        <dbReference type="ARBA" id="ARBA00012162"/>
    </source>
</evidence>
<dbReference type="Gene3D" id="3.40.50.10090">
    <property type="match status" value="2"/>
</dbReference>
<dbReference type="Pfam" id="PF00590">
    <property type="entry name" value="TP_methylase"/>
    <property type="match status" value="1"/>
</dbReference>
<dbReference type="InterPro" id="IPR035996">
    <property type="entry name" value="4pyrrol_Methylase_sf"/>
</dbReference>
<dbReference type="PROSITE" id="PS00839">
    <property type="entry name" value="SUMT_1"/>
    <property type="match status" value="1"/>
</dbReference>
<dbReference type="NCBIfam" id="NF004790">
    <property type="entry name" value="PRK06136.1"/>
    <property type="match status" value="1"/>
</dbReference>
<dbReference type="FunFam" id="3.30.950.10:FF:000001">
    <property type="entry name" value="Siroheme synthase"/>
    <property type="match status" value="1"/>
</dbReference>
<comment type="similarity">
    <text evidence="1 10">Belongs to the precorrin methyltransferase family.</text>
</comment>
<dbReference type="PANTHER" id="PTHR45790">
    <property type="entry name" value="SIROHEME SYNTHASE-RELATED"/>
    <property type="match status" value="1"/>
</dbReference>
<keyword evidence="4 10" id="KW-0489">Methyltransferase</keyword>
<keyword evidence="7" id="KW-0627">Porphyrin biosynthesis</keyword>
<reference evidence="13 14" key="1">
    <citation type="submission" date="2017-06" db="EMBL/GenBank/DDBJ databases">
        <authorList>
            <person name="Kim H.J."/>
            <person name="Triplett B.A."/>
        </authorList>
    </citation>
    <scope>NUCLEOTIDE SEQUENCE [LARGE SCALE GENOMIC DNA]</scope>
    <source>
        <strain evidence="13 14">DSM 13116</strain>
    </source>
</reference>
<dbReference type="EC" id="2.1.1.107" evidence="2"/>
<dbReference type="RefSeq" id="WP_089275475.1">
    <property type="nucleotide sequence ID" value="NZ_FZOC01000009.1"/>
</dbReference>
<dbReference type="SUPFAM" id="SSF53790">
    <property type="entry name" value="Tetrapyrrole methylase"/>
    <property type="match status" value="1"/>
</dbReference>
<organism evidence="13 14">
    <name type="scientific">Humidesulfovibrio mexicanus</name>
    <dbReference type="NCBI Taxonomy" id="147047"/>
    <lineage>
        <taxon>Bacteria</taxon>
        <taxon>Pseudomonadati</taxon>
        <taxon>Thermodesulfobacteriota</taxon>
        <taxon>Desulfovibrionia</taxon>
        <taxon>Desulfovibrionales</taxon>
        <taxon>Desulfovibrionaceae</taxon>
        <taxon>Humidesulfovibrio</taxon>
    </lineage>
</organism>
<dbReference type="Proteomes" id="UP000198324">
    <property type="component" value="Unassembled WGS sequence"/>
</dbReference>
<dbReference type="GO" id="GO:0004851">
    <property type="term" value="F:uroporphyrin-III C-methyltransferase activity"/>
    <property type="evidence" value="ECO:0007669"/>
    <property type="project" value="UniProtKB-EC"/>
</dbReference>
<dbReference type="InterPro" id="IPR000878">
    <property type="entry name" value="4pyrrol_Mease"/>
</dbReference>
<dbReference type="Gene3D" id="3.30.950.10">
    <property type="entry name" value="Methyltransferase, Cobalt-precorrin-4 Transmethylase, Domain 2"/>
    <property type="match status" value="1"/>
</dbReference>
<dbReference type="EMBL" id="FZOC01000009">
    <property type="protein sequence ID" value="SNS23778.1"/>
    <property type="molecule type" value="Genomic_DNA"/>
</dbReference>
<evidence type="ECO:0000256" key="3">
    <source>
        <dbReference type="ARBA" id="ARBA00022573"/>
    </source>
</evidence>
<evidence type="ECO:0000256" key="1">
    <source>
        <dbReference type="ARBA" id="ARBA00005879"/>
    </source>
</evidence>
<sequence length="501" mass="53841">MSTVHLIGAGPGDPGLLTIRAKELIETCDVVVYDYLANKDFLKYARTDAEIIYVGKKGGDHTLPQDQINQLIIAKAKEGKSVARLKGGDPYVFGRGGEEAEELVEAGIPFEVVPGVTAGVAAPAYAGIPVTHRDFTTSVCFITGHEDPTKEETGHNWEVYAKSTSTLVFYMGVKNLPMIAGNLMANGRDPKTPVALVRWGTRCTQQSMVSTLENVAADAEKRKFAAPSIIIVGGVCSLADKLAWFEKKPLLGKGVVVTRAREQASDLADVLKNLGACVYEFPTITVEPLDDYEEVEKAILTLGAVDWLILTSVNGVKHFWNQLAEIGLDTRALGGISVAAIGPATADELKARGVTPDFVPAKYVAEEVVAGLLERGIAGKNVLIPRARVAREVLPEELARAGAHVRVLPVYETRLTQQDPAEIVEALEKGKIHALTFTSSSTVENFFTLLSPETLKQYPDVKIACIGPVTANTLSRFGFTPHIQPEDYTIPGLAAALAQGI</sequence>
<dbReference type="UniPathway" id="UPA00262">
    <property type="reaction ID" value="UER00211"/>
</dbReference>
<evidence type="ECO:0000256" key="10">
    <source>
        <dbReference type="RuleBase" id="RU003960"/>
    </source>
</evidence>
<dbReference type="FunFam" id="3.40.1010.10:FF:000001">
    <property type="entry name" value="Siroheme synthase"/>
    <property type="match status" value="1"/>
</dbReference>
<dbReference type="GO" id="GO:0009236">
    <property type="term" value="P:cobalamin biosynthetic process"/>
    <property type="evidence" value="ECO:0007669"/>
    <property type="project" value="UniProtKB-KW"/>
</dbReference>
<dbReference type="CDD" id="cd11642">
    <property type="entry name" value="SUMT"/>
    <property type="match status" value="1"/>
</dbReference>
<protein>
    <recommendedName>
        <fullName evidence="2">uroporphyrinogen-III C-methyltransferase</fullName>
        <ecNumber evidence="2">2.1.1.107</ecNumber>
    </recommendedName>
</protein>
<feature type="domain" description="Tetrapyrrole methylase" evidence="11">
    <location>
        <begin position="3"/>
        <end position="215"/>
    </location>
</feature>
<dbReference type="CDD" id="cd06578">
    <property type="entry name" value="HemD"/>
    <property type="match status" value="1"/>
</dbReference>
<dbReference type="GO" id="GO:0004852">
    <property type="term" value="F:uroporphyrinogen-III synthase activity"/>
    <property type="evidence" value="ECO:0007669"/>
    <property type="project" value="InterPro"/>
</dbReference>
<name>A0A239CVF4_9BACT</name>
<comment type="pathway">
    <text evidence="8">Porphyrin-containing compound metabolism; siroheme biosynthesis; precorrin-2 from uroporphyrinogen III: step 1/1.</text>
</comment>
<dbReference type="Pfam" id="PF02602">
    <property type="entry name" value="HEM4"/>
    <property type="match status" value="1"/>
</dbReference>
<evidence type="ECO:0000313" key="13">
    <source>
        <dbReference type="EMBL" id="SNS23778.1"/>
    </source>
</evidence>
<evidence type="ECO:0000256" key="8">
    <source>
        <dbReference type="ARBA" id="ARBA00025705"/>
    </source>
</evidence>
<dbReference type="GO" id="GO:0032259">
    <property type="term" value="P:methylation"/>
    <property type="evidence" value="ECO:0007669"/>
    <property type="project" value="UniProtKB-KW"/>
</dbReference>
<proteinExistence type="inferred from homology"/>